<dbReference type="PRINTS" id="PR00143">
    <property type="entry name" value="CITRTSNTHASE"/>
</dbReference>
<dbReference type="InterPro" id="IPR016142">
    <property type="entry name" value="Citrate_synth-like_lrg_a-sub"/>
</dbReference>
<protein>
    <recommendedName>
        <fullName evidence="3">citrate synthase (unknown stereospecificity)</fullName>
        <ecNumber evidence="3">2.3.3.16</ecNumber>
    </recommendedName>
</protein>
<dbReference type="InterPro" id="IPR016143">
    <property type="entry name" value="Citrate_synth-like_sm_a-sub"/>
</dbReference>
<dbReference type="PANTHER" id="PTHR11739">
    <property type="entry name" value="CITRATE SYNTHASE"/>
    <property type="match status" value="1"/>
</dbReference>
<dbReference type="EMBL" id="CP148074">
    <property type="protein sequence ID" value="WXL27459.1"/>
    <property type="molecule type" value="Genomic_DNA"/>
</dbReference>
<gene>
    <name evidence="5" type="ORF">WG219_08395</name>
</gene>
<dbReference type="EC" id="2.3.3.16" evidence="3"/>
<evidence type="ECO:0000313" key="6">
    <source>
        <dbReference type="Proteomes" id="UP001476583"/>
    </source>
</evidence>
<dbReference type="PANTHER" id="PTHR11739:SF4">
    <property type="entry name" value="CITRATE SYNTHASE, PEROXISOMAL"/>
    <property type="match status" value="1"/>
</dbReference>
<dbReference type="CDD" id="cd06102">
    <property type="entry name" value="citrate_synt_like_2"/>
    <property type="match status" value="1"/>
</dbReference>
<evidence type="ECO:0000256" key="3">
    <source>
        <dbReference type="ARBA" id="ARBA00012972"/>
    </source>
</evidence>
<proteinExistence type="inferred from homology"/>
<dbReference type="SUPFAM" id="SSF48256">
    <property type="entry name" value="Citrate synthase"/>
    <property type="match status" value="1"/>
</dbReference>
<comment type="pathway">
    <text evidence="1">Carbohydrate metabolism; tricarboxylic acid cycle; isocitrate from oxaloacetate: step 1/2.</text>
</comment>
<evidence type="ECO:0000256" key="2">
    <source>
        <dbReference type="ARBA" id="ARBA00010566"/>
    </source>
</evidence>
<comment type="similarity">
    <text evidence="2">Belongs to the citrate synthase family.</text>
</comment>
<keyword evidence="6" id="KW-1185">Reference proteome</keyword>
<evidence type="ECO:0000256" key="1">
    <source>
        <dbReference type="ARBA" id="ARBA00004751"/>
    </source>
</evidence>
<dbReference type="InterPro" id="IPR002020">
    <property type="entry name" value="Citrate_synthase"/>
</dbReference>
<evidence type="ECO:0000256" key="4">
    <source>
        <dbReference type="ARBA" id="ARBA00022679"/>
    </source>
</evidence>
<organism evidence="5 6">
    <name type="scientific">Ectopseudomonas mendocina</name>
    <name type="common">Pseudomonas mendocina</name>
    <dbReference type="NCBI Taxonomy" id="300"/>
    <lineage>
        <taxon>Bacteria</taxon>
        <taxon>Pseudomonadati</taxon>
        <taxon>Pseudomonadota</taxon>
        <taxon>Gammaproteobacteria</taxon>
        <taxon>Pseudomonadales</taxon>
        <taxon>Pseudomonadaceae</taxon>
        <taxon>Ectopseudomonas</taxon>
    </lineage>
</organism>
<accession>A0ABZ2RQQ6</accession>
<name>A0ABZ2RQQ6_ECTME</name>
<sequence length="383" mass="41008">MHNWLSSAEALALLNVRAQTLYANVSRGKVRTKADPNDSRKSLYHAGDIARLSDTRRGPKRIEELMSEATGWGQPIMATSISTVANDTLLYRAEDAVGLSKSHSLESIASLLWRCKHVVLSAPASTAGDTTDYPATLVFSRALSAISQLAYIAAPSLELPLSELQTEAKALLSTLICSAFGSTVIRAGGDISAQISHAWQRPQAETHIRQALCLLADHELNASTFATRVVISTGASLASGVLAGLSALGGPLHGRATQEFNSLVCESTAHGAQKAVSDWLTQKKRLPGFGHPLYPNGDARALAILQGLPRPDSMAELEYWGTQLSGEHPNIDYALGCLALVYDLPGDAPLALYIASRCVGWLAHALEQVENGNLIRPRARFIN</sequence>
<dbReference type="Proteomes" id="UP001476583">
    <property type="component" value="Chromosome"/>
</dbReference>
<dbReference type="InterPro" id="IPR036969">
    <property type="entry name" value="Citrate_synthase_sf"/>
</dbReference>
<keyword evidence="4" id="KW-0808">Transferase</keyword>
<dbReference type="Gene3D" id="1.10.230.10">
    <property type="entry name" value="Cytochrome P450-Terp, domain 2"/>
    <property type="match status" value="1"/>
</dbReference>
<dbReference type="Gene3D" id="1.10.580.10">
    <property type="entry name" value="Citrate Synthase, domain 1"/>
    <property type="match status" value="1"/>
</dbReference>
<evidence type="ECO:0000313" key="5">
    <source>
        <dbReference type="EMBL" id="WXL27459.1"/>
    </source>
</evidence>
<reference evidence="5 6" key="1">
    <citation type="submission" date="2024-03" db="EMBL/GenBank/DDBJ databases">
        <title>Complete genome of BD2.</title>
        <authorList>
            <person name="Cao G."/>
        </authorList>
    </citation>
    <scope>NUCLEOTIDE SEQUENCE [LARGE SCALE GENOMIC DNA]</scope>
    <source>
        <strain evidence="5 6">BD2</strain>
    </source>
</reference>
<dbReference type="Pfam" id="PF00285">
    <property type="entry name" value="Citrate_synt"/>
    <property type="match status" value="1"/>
</dbReference>